<evidence type="ECO:0000313" key="3">
    <source>
        <dbReference type="EMBL" id="KAK6145923.1"/>
    </source>
</evidence>
<organism evidence="3 4">
    <name type="scientific">Rehmannia glutinosa</name>
    <name type="common">Chinese foxglove</name>
    <dbReference type="NCBI Taxonomy" id="99300"/>
    <lineage>
        <taxon>Eukaryota</taxon>
        <taxon>Viridiplantae</taxon>
        <taxon>Streptophyta</taxon>
        <taxon>Embryophyta</taxon>
        <taxon>Tracheophyta</taxon>
        <taxon>Spermatophyta</taxon>
        <taxon>Magnoliopsida</taxon>
        <taxon>eudicotyledons</taxon>
        <taxon>Gunneridae</taxon>
        <taxon>Pentapetalae</taxon>
        <taxon>asterids</taxon>
        <taxon>lamiids</taxon>
        <taxon>Lamiales</taxon>
        <taxon>Orobanchaceae</taxon>
        <taxon>Rehmannieae</taxon>
        <taxon>Rehmannia</taxon>
    </lineage>
</organism>
<evidence type="ECO:0008006" key="5">
    <source>
        <dbReference type="Google" id="ProtNLM"/>
    </source>
</evidence>
<protein>
    <recommendedName>
        <fullName evidence="5">Aminotransferase-like plant mobile domain-containing protein</fullName>
    </recommendedName>
</protein>
<name>A0ABR0WGF2_REHGL</name>
<dbReference type="EMBL" id="JABTTQ020000011">
    <property type="protein sequence ID" value="KAK6145923.1"/>
    <property type="molecule type" value="Genomic_DNA"/>
</dbReference>
<evidence type="ECO:0000256" key="1">
    <source>
        <dbReference type="SAM" id="Coils"/>
    </source>
</evidence>
<proteinExistence type="predicted"/>
<dbReference type="PANTHER" id="PTHR36607:SF20">
    <property type="entry name" value="AMINOTRANSFERASE-LIKE PLANT MOBILE DOMAIN-CONTAINING PROTEIN"/>
    <property type="match status" value="1"/>
</dbReference>
<keyword evidence="4" id="KW-1185">Reference proteome</keyword>
<comment type="caution">
    <text evidence="3">The sequence shown here is derived from an EMBL/GenBank/DDBJ whole genome shotgun (WGS) entry which is preliminary data.</text>
</comment>
<reference evidence="3 4" key="1">
    <citation type="journal article" date="2021" name="Comput. Struct. Biotechnol. J.">
        <title>De novo genome assembly of the potent medicinal plant Rehmannia glutinosa using nanopore technology.</title>
        <authorList>
            <person name="Ma L."/>
            <person name="Dong C."/>
            <person name="Song C."/>
            <person name="Wang X."/>
            <person name="Zheng X."/>
            <person name="Niu Y."/>
            <person name="Chen S."/>
            <person name="Feng W."/>
        </authorList>
    </citation>
    <scope>NUCLEOTIDE SEQUENCE [LARGE SCALE GENOMIC DNA]</scope>
    <source>
        <strain evidence="3">DH-2019</strain>
    </source>
</reference>
<feature type="region of interest" description="Disordered" evidence="2">
    <location>
        <begin position="264"/>
        <end position="292"/>
    </location>
</feature>
<gene>
    <name evidence="3" type="ORF">DH2020_019792</name>
</gene>
<dbReference type="Proteomes" id="UP001318860">
    <property type="component" value="Unassembled WGS sequence"/>
</dbReference>
<feature type="coiled-coil region" evidence="1">
    <location>
        <begin position="698"/>
        <end position="774"/>
    </location>
</feature>
<feature type="compositionally biased region" description="Basic and acidic residues" evidence="2">
    <location>
        <begin position="266"/>
        <end position="286"/>
    </location>
</feature>
<sequence length="784" mass="90287">MMVYFKDISSLPSIHHLIILDDESHDIERGTTLAVYDPLVGRYAKQWPKLTNRLHIREWSREIPPLNDSKSKMWALEATHHQQSDEPISLLTLGRRIIEGEAKWRDPIRFGGEFHYVKGYWEWTEDILSRCKNKLQAARIYDSVYASLFTYDCNSNIVKAFCEAWCPSTNTLLTSHGELSISLWDLHTLAGLPMTGFLYDEVVPSAKELTGVDEAGLRFLPRSCNRLLHVYHLLQGSAHGDHYSQVSIDDWINFWFKKATKYDPPPMRKERKAPPRKEKQTEHPESTHNPLGDIGVHGEWSPAEKALFSKLVWQGTNGPKMAIISGEGHAKYYEPKEARRRIHKGDWISWTCTMITKNKDFHYVDNGNAQKFEQEYFIAIRSSYLSLRQGGRFMIEPYSPHRFSRQFGFYQMVPGVLKDDVRGDSLEEGVYHWRVCTSSKTFSKAWLPCMPPSAKTFSSEEYKQWWAWVHGNYFEENIENLINSKPKKVLPKDKKPKRGPLGIEVCESNKRKVAIPSFEESSSSDADHHWKRLKKTDKSLEQQEANGVASNQPLTENFVEELEKQLLDNECEHGSQDSQRSIMGPNLPTVNHQKVTSNSIEAKTSPCAVFSVFQGEKFIRNHQQEYLQKLWGDLREKISNIPIDSLSSIQDEVMIVLESMKSFNIIDISFVEGSLKDLFAKAVAYDEARSSSSEIVSKELLAKQLSEVEDRLHDAKTKEAKESARISSTKEELESINRELHNLRKRKKNLTASLKRQEELLHIAHTEVQQLKTRLPPSGLLRLE</sequence>
<accession>A0ABR0WGF2</accession>
<feature type="region of interest" description="Disordered" evidence="2">
    <location>
        <begin position="516"/>
        <end position="554"/>
    </location>
</feature>
<feature type="compositionally biased region" description="Polar residues" evidence="2">
    <location>
        <begin position="542"/>
        <end position="554"/>
    </location>
</feature>
<evidence type="ECO:0000313" key="4">
    <source>
        <dbReference type="Proteomes" id="UP001318860"/>
    </source>
</evidence>
<evidence type="ECO:0000256" key="2">
    <source>
        <dbReference type="SAM" id="MobiDB-lite"/>
    </source>
</evidence>
<keyword evidence="1" id="KW-0175">Coiled coil</keyword>
<dbReference type="PANTHER" id="PTHR36607">
    <property type="entry name" value="1,2-DIHYDROXY-3-KETO-5-METHYLTHIOPENTENE DIOXYGENASE 4"/>
    <property type="match status" value="1"/>
</dbReference>